<sequence length="129" mass="14819">MPNRTWSLQRDPDITCSHWMSSTSCIAWTYCASKCTQHTAILAYPSHIRPRIGAIRQALMSSADVSTLVWQWSEELQQAEQMGDIVHICGYFDRIGEWASRHTFVAQKSDFDVYVEDNLDVLSIQCDKM</sequence>
<comment type="caution">
    <text evidence="2">The sequence shown here is derived from an EMBL/GenBank/DDBJ whole genome shotgun (WGS) entry which is preliminary data.</text>
</comment>
<dbReference type="Proteomes" id="UP000620124">
    <property type="component" value="Unassembled WGS sequence"/>
</dbReference>
<comment type="similarity">
    <text evidence="1">Belongs to the ustYa family.</text>
</comment>
<protein>
    <submittedName>
        <fullName evidence="2">Uncharacterized protein</fullName>
    </submittedName>
</protein>
<dbReference type="PROSITE" id="PS51257">
    <property type="entry name" value="PROKAR_LIPOPROTEIN"/>
    <property type="match status" value="1"/>
</dbReference>
<organism evidence="2 3">
    <name type="scientific">Mycena venus</name>
    <dbReference type="NCBI Taxonomy" id="2733690"/>
    <lineage>
        <taxon>Eukaryota</taxon>
        <taxon>Fungi</taxon>
        <taxon>Dikarya</taxon>
        <taxon>Basidiomycota</taxon>
        <taxon>Agaricomycotina</taxon>
        <taxon>Agaricomycetes</taxon>
        <taxon>Agaricomycetidae</taxon>
        <taxon>Agaricales</taxon>
        <taxon>Marasmiineae</taxon>
        <taxon>Mycenaceae</taxon>
        <taxon>Mycena</taxon>
    </lineage>
</organism>
<name>A0A8H6U3W4_9AGAR</name>
<keyword evidence="3" id="KW-1185">Reference proteome</keyword>
<dbReference type="OrthoDB" id="3687641at2759"/>
<gene>
    <name evidence="2" type="ORF">MVEN_02565500</name>
</gene>
<reference evidence="2" key="1">
    <citation type="submission" date="2020-05" db="EMBL/GenBank/DDBJ databases">
        <title>Mycena genomes resolve the evolution of fungal bioluminescence.</title>
        <authorList>
            <person name="Tsai I.J."/>
        </authorList>
    </citation>
    <scope>NUCLEOTIDE SEQUENCE</scope>
    <source>
        <strain evidence="2">CCC161011</strain>
    </source>
</reference>
<evidence type="ECO:0000313" key="2">
    <source>
        <dbReference type="EMBL" id="KAF7328256.1"/>
    </source>
</evidence>
<dbReference type="AlphaFoldDB" id="A0A8H6U3W4"/>
<dbReference type="GO" id="GO:0043386">
    <property type="term" value="P:mycotoxin biosynthetic process"/>
    <property type="evidence" value="ECO:0007669"/>
    <property type="project" value="InterPro"/>
</dbReference>
<dbReference type="Pfam" id="PF11807">
    <property type="entry name" value="UstYa"/>
    <property type="match status" value="1"/>
</dbReference>
<accession>A0A8H6U3W4</accession>
<evidence type="ECO:0000256" key="1">
    <source>
        <dbReference type="ARBA" id="ARBA00035112"/>
    </source>
</evidence>
<dbReference type="InterPro" id="IPR021765">
    <property type="entry name" value="UstYa-like"/>
</dbReference>
<dbReference type="EMBL" id="JACAZI010000037">
    <property type="protein sequence ID" value="KAF7328256.1"/>
    <property type="molecule type" value="Genomic_DNA"/>
</dbReference>
<proteinExistence type="inferred from homology"/>
<evidence type="ECO:0000313" key="3">
    <source>
        <dbReference type="Proteomes" id="UP000620124"/>
    </source>
</evidence>